<evidence type="ECO:0000256" key="1">
    <source>
        <dbReference type="SAM" id="SignalP"/>
    </source>
</evidence>
<protein>
    <submittedName>
        <fullName evidence="2">Uncharacterized protein</fullName>
    </submittedName>
</protein>
<keyword evidence="3" id="KW-1185">Reference proteome</keyword>
<organism evidence="2 3">
    <name type="scientific">Devosia neptuniae</name>
    <dbReference type="NCBI Taxonomy" id="191302"/>
    <lineage>
        <taxon>Bacteria</taxon>
        <taxon>Pseudomonadati</taxon>
        <taxon>Pseudomonadota</taxon>
        <taxon>Alphaproteobacteria</taxon>
        <taxon>Hyphomicrobiales</taxon>
        <taxon>Devosiaceae</taxon>
        <taxon>Devosia</taxon>
    </lineage>
</organism>
<feature type="chain" id="PRO_5046919251" evidence="1">
    <location>
        <begin position="23"/>
        <end position="96"/>
    </location>
</feature>
<accession>A0ABY6CA86</accession>
<dbReference type="Proteomes" id="UP001061862">
    <property type="component" value="Plasmid p_unnamed1"/>
</dbReference>
<dbReference type="EMBL" id="CP104964">
    <property type="protein sequence ID" value="UXN67992.1"/>
    <property type="molecule type" value="Genomic_DNA"/>
</dbReference>
<sequence>MKALRYVLALQILICTVAVGQAQDSVLSDPVKRNHFCNDHFPALEQFQQCHDMWPYKEGGATNPDSDWMGCEQSSTTAGRLDEAKMAECLLQDMDT</sequence>
<evidence type="ECO:0000313" key="3">
    <source>
        <dbReference type="Proteomes" id="UP001061862"/>
    </source>
</evidence>
<dbReference type="RefSeq" id="WP_262165578.1">
    <property type="nucleotide sequence ID" value="NZ_CP104964.1"/>
</dbReference>
<keyword evidence="2" id="KW-0614">Plasmid</keyword>
<gene>
    <name evidence="2" type="ORF">N8A98_00260</name>
</gene>
<feature type="signal peptide" evidence="1">
    <location>
        <begin position="1"/>
        <end position="22"/>
    </location>
</feature>
<name>A0ABY6CA86_9HYPH</name>
<geneLocation type="plasmid" evidence="2 3">
    <name>p_unnamed1</name>
</geneLocation>
<reference evidence="2 3" key="1">
    <citation type="submission" date="2022-09" db="EMBL/GenBank/DDBJ databases">
        <title>Interaction between co-microsymbionts with complementary sets of symbiotic genes in legume-rhizobium systems.</title>
        <authorList>
            <person name="Safronova V."/>
            <person name="Sazanova A."/>
            <person name="Afonin A."/>
            <person name="Chirak E."/>
        </authorList>
    </citation>
    <scope>NUCLEOTIDE SEQUENCE [LARGE SCALE GENOMIC DNA]</scope>
    <source>
        <strain evidence="2 3">A18/4-1</strain>
        <plasmid evidence="2 3">p_unnamed1</plasmid>
    </source>
</reference>
<evidence type="ECO:0000313" key="2">
    <source>
        <dbReference type="EMBL" id="UXN67992.1"/>
    </source>
</evidence>
<proteinExistence type="predicted"/>
<keyword evidence="1" id="KW-0732">Signal</keyword>